<feature type="compositionally biased region" description="Pro residues" evidence="1">
    <location>
        <begin position="94"/>
        <end position="122"/>
    </location>
</feature>
<feature type="region of interest" description="Disordered" evidence="1">
    <location>
        <begin position="89"/>
        <end position="122"/>
    </location>
</feature>
<evidence type="ECO:0000256" key="1">
    <source>
        <dbReference type="SAM" id="MobiDB-lite"/>
    </source>
</evidence>
<reference evidence="2" key="1">
    <citation type="submission" date="2020-12" db="EMBL/GenBank/DDBJ databases">
        <title>Metabolic potential, ecology and presence of endohyphal bacteria is reflected in genomic diversity of Mucoromycotina.</title>
        <authorList>
            <person name="Muszewska A."/>
            <person name="Okrasinska A."/>
            <person name="Steczkiewicz K."/>
            <person name="Drgas O."/>
            <person name="Orlowska M."/>
            <person name="Perlinska-Lenart U."/>
            <person name="Aleksandrzak-Piekarczyk T."/>
            <person name="Szatraj K."/>
            <person name="Zielenkiewicz U."/>
            <person name="Pilsyk S."/>
            <person name="Malc E."/>
            <person name="Mieczkowski P."/>
            <person name="Kruszewska J.S."/>
            <person name="Biernat P."/>
            <person name="Pawlowska J."/>
        </authorList>
    </citation>
    <scope>NUCLEOTIDE SEQUENCE</scope>
    <source>
        <strain evidence="2">WA0000017839</strain>
    </source>
</reference>
<accession>A0A8H7QS48</accession>
<proteinExistence type="predicted"/>
<sequence>MANFPTWINKNKSTINNSSNLSPRQVANKAYSLAIKKLDKDDKRRRPQYTVRERLLLSNTMTRAEDLLNKRTSRLNRRVLAVEHEEEVVSSPIHTPPPPPLPAALLPPAPAPAPTPTPTPAPVPSVQAPVMTAPTAMAVVVVKNDEVTQPVAPAQIKHNESRMITPEQIAVSLAVVAVAAYSSLSAEQKALLTRDYCRPIMIPNHSTMTALTTII</sequence>
<dbReference type="OrthoDB" id="2284111at2759"/>
<organism evidence="2 3">
    <name type="scientific">Mucor saturninus</name>
    <dbReference type="NCBI Taxonomy" id="64648"/>
    <lineage>
        <taxon>Eukaryota</taxon>
        <taxon>Fungi</taxon>
        <taxon>Fungi incertae sedis</taxon>
        <taxon>Mucoromycota</taxon>
        <taxon>Mucoromycotina</taxon>
        <taxon>Mucoromycetes</taxon>
        <taxon>Mucorales</taxon>
        <taxon>Mucorineae</taxon>
        <taxon>Mucoraceae</taxon>
        <taxon>Mucor</taxon>
    </lineage>
</organism>
<protein>
    <submittedName>
        <fullName evidence="2">Uncharacterized protein</fullName>
    </submittedName>
</protein>
<dbReference type="EMBL" id="JAEPRD010000129">
    <property type="protein sequence ID" value="KAG2197412.1"/>
    <property type="molecule type" value="Genomic_DNA"/>
</dbReference>
<keyword evidence="3" id="KW-1185">Reference proteome</keyword>
<comment type="caution">
    <text evidence="2">The sequence shown here is derived from an EMBL/GenBank/DDBJ whole genome shotgun (WGS) entry which is preliminary data.</text>
</comment>
<gene>
    <name evidence="2" type="ORF">INT47_005665</name>
</gene>
<evidence type="ECO:0000313" key="2">
    <source>
        <dbReference type="EMBL" id="KAG2197412.1"/>
    </source>
</evidence>
<name>A0A8H7QS48_9FUNG</name>
<dbReference type="Proteomes" id="UP000603453">
    <property type="component" value="Unassembled WGS sequence"/>
</dbReference>
<dbReference type="AlphaFoldDB" id="A0A8H7QS48"/>
<evidence type="ECO:0000313" key="3">
    <source>
        <dbReference type="Proteomes" id="UP000603453"/>
    </source>
</evidence>